<accession>A0A5J5B1F1</accession>
<dbReference type="OrthoDB" id="273070at2759"/>
<feature type="region of interest" description="Disordered" evidence="1">
    <location>
        <begin position="27"/>
        <end position="113"/>
    </location>
</feature>
<feature type="compositionally biased region" description="Polar residues" evidence="1">
    <location>
        <begin position="81"/>
        <end position="90"/>
    </location>
</feature>
<sequence>MQFGLVHSNGAMQLVSHDQNKFVPPMMDVNVSKQTPNTTQQLQGNPSLPLSCGSVQPQQTQKNLPPHVFMKSQEKFGKGSGTNNLNTHGNNFHDRSFTRNPKRDASRSGSADFRSPSFIICKM</sequence>
<evidence type="ECO:0000313" key="3">
    <source>
        <dbReference type="Proteomes" id="UP000325577"/>
    </source>
</evidence>
<keyword evidence="3" id="KW-1185">Reference proteome</keyword>
<protein>
    <submittedName>
        <fullName evidence="2">Uncharacterized protein</fullName>
    </submittedName>
</protein>
<evidence type="ECO:0000256" key="1">
    <source>
        <dbReference type="SAM" id="MobiDB-lite"/>
    </source>
</evidence>
<gene>
    <name evidence="2" type="ORF">F0562_029551</name>
</gene>
<dbReference type="AlphaFoldDB" id="A0A5J5B1F1"/>
<evidence type="ECO:0000313" key="2">
    <source>
        <dbReference type="EMBL" id="KAA8537073.1"/>
    </source>
</evidence>
<dbReference type="EMBL" id="CM018039">
    <property type="protein sequence ID" value="KAA8537073.1"/>
    <property type="molecule type" value="Genomic_DNA"/>
</dbReference>
<reference evidence="2 3" key="1">
    <citation type="submission" date="2019-09" db="EMBL/GenBank/DDBJ databases">
        <title>A chromosome-level genome assembly of the Chinese tupelo Nyssa sinensis.</title>
        <authorList>
            <person name="Yang X."/>
            <person name="Kang M."/>
            <person name="Yang Y."/>
            <person name="Xiong H."/>
            <person name="Wang M."/>
            <person name="Zhang Z."/>
            <person name="Wang Z."/>
            <person name="Wu H."/>
            <person name="Ma T."/>
            <person name="Liu J."/>
            <person name="Xi Z."/>
        </authorList>
    </citation>
    <scope>NUCLEOTIDE SEQUENCE [LARGE SCALE GENOMIC DNA]</scope>
    <source>
        <strain evidence="2">J267</strain>
        <tissue evidence="2">Leaf</tissue>
    </source>
</reference>
<proteinExistence type="predicted"/>
<name>A0A5J5B1F1_9ASTE</name>
<feature type="compositionally biased region" description="Polar residues" evidence="1">
    <location>
        <begin position="31"/>
        <end position="63"/>
    </location>
</feature>
<organism evidence="2 3">
    <name type="scientific">Nyssa sinensis</name>
    <dbReference type="NCBI Taxonomy" id="561372"/>
    <lineage>
        <taxon>Eukaryota</taxon>
        <taxon>Viridiplantae</taxon>
        <taxon>Streptophyta</taxon>
        <taxon>Embryophyta</taxon>
        <taxon>Tracheophyta</taxon>
        <taxon>Spermatophyta</taxon>
        <taxon>Magnoliopsida</taxon>
        <taxon>eudicotyledons</taxon>
        <taxon>Gunneridae</taxon>
        <taxon>Pentapetalae</taxon>
        <taxon>asterids</taxon>
        <taxon>Cornales</taxon>
        <taxon>Nyssaceae</taxon>
        <taxon>Nyssa</taxon>
    </lineage>
</organism>
<dbReference type="Proteomes" id="UP000325577">
    <property type="component" value="Linkage Group LG16"/>
</dbReference>
<feature type="compositionally biased region" description="Basic and acidic residues" evidence="1">
    <location>
        <begin position="91"/>
        <end position="106"/>
    </location>
</feature>